<dbReference type="Proteomes" id="UP000058925">
    <property type="component" value="Chromosome"/>
</dbReference>
<protein>
    <submittedName>
        <fullName evidence="1">Uncharacterized protein</fullName>
    </submittedName>
</protein>
<gene>
    <name evidence="1" type="ORF">NMY3_00080</name>
</gene>
<reference evidence="2" key="1">
    <citation type="submission" date="2015-10" db="EMBL/GenBank/DDBJ databases">
        <title>Niche specialization of a soil ammonia-oxidizing archaeon, Candidatus Nitrosocosmicus oleophilus.</title>
        <authorList>
            <person name="Jung M.-Y."/>
            <person name="Rhee S.-K."/>
        </authorList>
    </citation>
    <scope>NUCLEOTIDE SEQUENCE [LARGE SCALE GENOMIC DNA]</scope>
    <source>
        <strain evidence="2">MY3</strain>
    </source>
</reference>
<evidence type="ECO:0000313" key="2">
    <source>
        <dbReference type="Proteomes" id="UP000058925"/>
    </source>
</evidence>
<dbReference type="EMBL" id="CP012850">
    <property type="protein sequence ID" value="ALI34294.1"/>
    <property type="molecule type" value="Genomic_DNA"/>
</dbReference>
<name>A0A654LSE8_9ARCH</name>
<organism evidence="1 2">
    <name type="scientific">Candidatus Nitrosocosmicus oleophilus</name>
    <dbReference type="NCBI Taxonomy" id="1353260"/>
    <lineage>
        <taxon>Archaea</taxon>
        <taxon>Nitrososphaerota</taxon>
        <taxon>Nitrososphaeria</taxon>
        <taxon>Nitrososphaerales</taxon>
        <taxon>Nitrososphaeraceae</taxon>
        <taxon>Candidatus Nitrosocosmicus</taxon>
    </lineage>
</organism>
<keyword evidence="2" id="KW-1185">Reference proteome</keyword>
<accession>A0A654LSE8</accession>
<dbReference type="AlphaFoldDB" id="A0A654LSE8"/>
<proteinExistence type="predicted"/>
<dbReference type="KEGG" id="taa:NMY3_00080"/>
<sequence>MITTFSNIKPTQSNYLIIPISEDLTGPNLSSLNEVSNTEEKNEFKSGSS</sequence>
<evidence type="ECO:0000313" key="1">
    <source>
        <dbReference type="EMBL" id="ALI34294.1"/>
    </source>
</evidence>